<dbReference type="Proteomes" id="UP001501523">
    <property type="component" value="Unassembled WGS sequence"/>
</dbReference>
<organism evidence="2 3">
    <name type="scientific">Dokdonella soli</name>
    <dbReference type="NCBI Taxonomy" id="529810"/>
    <lineage>
        <taxon>Bacteria</taxon>
        <taxon>Pseudomonadati</taxon>
        <taxon>Pseudomonadota</taxon>
        <taxon>Gammaproteobacteria</taxon>
        <taxon>Lysobacterales</taxon>
        <taxon>Rhodanobacteraceae</taxon>
        <taxon>Dokdonella</taxon>
    </lineage>
</organism>
<evidence type="ECO:0000313" key="3">
    <source>
        <dbReference type="Proteomes" id="UP001501523"/>
    </source>
</evidence>
<dbReference type="EMBL" id="BAAAEU010000005">
    <property type="protein sequence ID" value="GAA0709598.1"/>
    <property type="molecule type" value="Genomic_DNA"/>
</dbReference>
<dbReference type="InterPro" id="IPR046582">
    <property type="entry name" value="DUF6630"/>
</dbReference>
<name>A0ABP3TJX1_9GAMM</name>
<evidence type="ECO:0000259" key="1">
    <source>
        <dbReference type="Pfam" id="PF20335"/>
    </source>
</evidence>
<dbReference type="Pfam" id="PF20335">
    <property type="entry name" value="DUF6630"/>
    <property type="match status" value="1"/>
</dbReference>
<accession>A0ABP3TJX1</accession>
<proteinExistence type="predicted"/>
<comment type="caution">
    <text evidence="2">The sequence shown here is derived from an EMBL/GenBank/DDBJ whole genome shotgun (WGS) entry which is preliminary data.</text>
</comment>
<evidence type="ECO:0000313" key="2">
    <source>
        <dbReference type="EMBL" id="GAA0709598.1"/>
    </source>
</evidence>
<sequence length="193" mass="21301">MRIGESVLSSAAVLPIAKRAAMPIEARLLAPLCSLLGCDDADLCEEVLLAAHDPATYFERFEDDLLQRGIEEPERVSFWLALVDGLQRRGALWSFDWKDQADNLAAAMQMLAQRRGAELDWQPLASRGDEYGATSSFADAIQQILQPAELVAVWLDTESDEYPACLVEARQVDKLRGLAQQLGQRIAVLDADS</sequence>
<feature type="domain" description="DUF6630" evidence="1">
    <location>
        <begin position="32"/>
        <end position="187"/>
    </location>
</feature>
<reference evidence="3" key="1">
    <citation type="journal article" date="2019" name="Int. J. Syst. Evol. Microbiol.">
        <title>The Global Catalogue of Microorganisms (GCM) 10K type strain sequencing project: providing services to taxonomists for standard genome sequencing and annotation.</title>
        <authorList>
            <consortium name="The Broad Institute Genomics Platform"/>
            <consortium name="The Broad Institute Genome Sequencing Center for Infectious Disease"/>
            <person name="Wu L."/>
            <person name="Ma J."/>
        </authorList>
    </citation>
    <scope>NUCLEOTIDE SEQUENCE [LARGE SCALE GENOMIC DNA]</scope>
    <source>
        <strain evidence="3">JCM 15421</strain>
    </source>
</reference>
<keyword evidence="3" id="KW-1185">Reference proteome</keyword>
<gene>
    <name evidence="2" type="ORF">GCM10009105_10120</name>
</gene>
<protein>
    <recommendedName>
        <fullName evidence="1">DUF6630 domain-containing protein</fullName>
    </recommendedName>
</protein>